<dbReference type="CDD" id="cd00093">
    <property type="entry name" value="HTH_XRE"/>
    <property type="match status" value="1"/>
</dbReference>
<proteinExistence type="predicted"/>
<dbReference type="PANTHER" id="PTHR43280">
    <property type="entry name" value="ARAC-FAMILY TRANSCRIPTIONAL REGULATOR"/>
    <property type="match status" value="1"/>
</dbReference>
<dbReference type="InterPro" id="IPR001387">
    <property type="entry name" value="Cro/C1-type_HTH"/>
</dbReference>
<dbReference type="InterPro" id="IPR018060">
    <property type="entry name" value="HTH_AraC"/>
</dbReference>
<keyword evidence="3" id="KW-0804">Transcription</keyword>
<evidence type="ECO:0000256" key="3">
    <source>
        <dbReference type="ARBA" id="ARBA00023163"/>
    </source>
</evidence>
<accession>A0A3N6R7I9</accession>
<sequence>MNLIHLFPSIVYALVYTAPIIVNYVSESIVFPYVEEIDTVELTLYKDIYGVVYFIFSVRLLSQVKGKLVHIFSELSEVQFRWLFKFVYTFFGVITLDFLFTLIEFLWNYYADWDGYVVVLALIISMFYLAYYGIQQVSHFIPEFLFEPEKEKIVSQDFAALGIQLKQLMEEEKPYLNPRLSLRDLAEKMGISDKNLSMMINNHLELTFYDLVNAYRVEEAKTRLMSADLDKYTVTGIGKMCGFSSKSSFYRVFKNETGITPLAYIKKQRT</sequence>
<dbReference type="GO" id="GO:0003700">
    <property type="term" value="F:DNA-binding transcription factor activity"/>
    <property type="evidence" value="ECO:0007669"/>
    <property type="project" value="InterPro"/>
</dbReference>
<evidence type="ECO:0000256" key="2">
    <source>
        <dbReference type="ARBA" id="ARBA00023125"/>
    </source>
</evidence>
<dbReference type="OrthoDB" id="5492415at2"/>
<keyword evidence="6" id="KW-1185">Reference proteome</keyword>
<dbReference type="SUPFAM" id="SSF46689">
    <property type="entry name" value="Homeodomain-like"/>
    <property type="match status" value="1"/>
</dbReference>
<keyword evidence="2" id="KW-0238">DNA-binding</keyword>
<dbReference type="Pfam" id="PF12833">
    <property type="entry name" value="HTH_18"/>
    <property type="match status" value="1"/>
</dbReference>
<evidence type="ECO:0000259" key="4">
    <source>
        <dbReference type="PROSITE" id="PS01124"/>
    </source>
</evidence>
<dbReference type="EMBL" id="RCBY01000347">
    <property type="protein sequence ID" value="RQH23266.1"/>
    <property type="molecule type" value="Genomic_DNA"/>
</dbReference>
<dbReference type="Gene3D" id="1.10.10.60">
    <property type="entry name" value="Homeodomain-like"/>
    <property type="match status" value="2"/>
</dbReference>
<comment type="caution">
    <text evidence="5">The sequence shown here is derived from an EMBL/GenBank/DDBJ whole genome shotgun (WGS) entry which is preliminary data.</text>
</comment>
<dbReference type="AlphaFoldDB" id="A0A3N6R7I9"/>
<feature type="domain" description="HTH araC/xylS-type" evidence="4">
    <location>
        <begin position="166"/>
        <end position="267"/>
    </location>
</feature>
<dbReference type="PANTHER" id="PTHR43280:SF29">
    <property type="entry name" value="ARAC-FAMILY TRANSCRIPTIONAL REGULATOR"/>
    <property type="match status" value="1"/>
</dbReference>
<dbReference type="Proteomes" id="UP000269154">
    <property type="component" value="Unassembled WGS sequence"/>
</dbReference>
<reference evidence="5 6" key="1">
    <citation type="journal article" date="2018" name="ACS Chem. Biol.">
        <title>Ketoreductase domain dysfunction expands chemodiversity: malyngamide biosynthesis in the cyanobacterium Okeania hirsuta.</title>
        <authorList>
            <person name="Moss N.A."/>
            <person name="Leao T."/>
            <person name="Rankin M."/>
            <person name="McCullough T.M."/>
            <person name="Qu P."/>
            <person name="Korobeynikov A."/>
            <person name="Smith J.L."/>
            <person name="Gerwick L."/>
            <person name="Gerwick W.H."/>
        </authorList>
    </citation>
    <scope>NUCLEOTIDE SEQUENCE [LARGE SCALE GENOMIC DNA]</scope>
    <source>
        <strain evidence="5 6">PAB10Feb10-1</strain>
    </source>
</reference>
<evidence type="ECO:0000313" key="5">
    <source>
        <dbReference type="EMBL" id="RQH23266.1"/>
    </source>
</evidence>
<evidence type="ECO:0000256" key="1">
    <source>
        <dbReference type="ARBA" id="ARBA00023015"/>
    </source>
</evidence>
<evidence type="ECO:0000313" key="6">
    <source>
        <dbReference type="Proteomes" id="UP000269154"/>
    </source>
</evidence>
<keyword evidence="1" id="KW-0805">Transcription regulation</keyword>
<name>A0A3N6R7I9_9CYAN</name>
<dbReference type="InterPro" id="IPR009057">
    <property type="entry name" value="Homeodomain-like_sf"/>
</dbReference>
<gene>
    <name evidence="5" type="ORF">D5R40_30525</name>
</gene>
<dbReference type="PROSITE" id="PS01124">
    <property type="entry name" value="HTH_ARAC_FAMILY_2"/>
    <property type="match status" value="1"/>
</dbReference>
<organism evidence="5 6">
    <name type="scientific">Okeania hirsuta</name>
    <dbReference type="NCBI Taxonomy" id="1458930"/>
    <lineage>
        <taxon>Bacteria</taxon>
        <taxon>Bacillati</taxon>
        <taxon>Cyanobacteriota</taxon>
        <taxon>Cyanophyceae</taxon>
        <taxon>Oscillatoriophycideae</taxon>
        <taxon>Oscillatoriales</taxon>
        <taxon>Microcoleaceae</taxon>
        <taxon>Okeania</taxon>
    </lineage>
</organism>
<dbReference type="GO" id="GO:0043565">
    <property type="term" value="F:sequence-specific DNA binding"/>
    <property type="evidence" value="ECO:0007669"/>
    <property type="project" value="InterPro"/>
</dbReference>
<protein>
    <submittedName>
        <fullName evidence="5">AraC family transcriptional regulator</fullName>
    </submittedName>
</protein>
<dbReference type="SMART" id="SM00342">
    <property type="entry name" value="HTH_ARAC"/>
    <property type="match status" value="1"/>
</dbReference>